<feature type="domain" description="HTH cro/C1-type" evidence="1">
    <location>
        <begin position="139"/>
        <end position="182"/>
    </location>
</feature>
<protein>
    <submittedName>
        <fullName evidence="2">Predicted transcriptional regulator</fullName>
    </submittedName>
</protein>
<dbReference type="GO" id="GO:0003677">
    <property type="term" value="F:DNA binding"/>
    <property type="evidence" value="ECO:0007669"/>
    <property type="project" value="InterPro"/>
</dbReference>
<dbReference type="STRING" id="349519.LCK_00878"/>
<dbReference type="eggNOG" id="COG2946">
    <property type="taxonomic scope" value="Bacteria"/>
</dbReference>
<dbReference type="HOGENOM" id="CLU_037938_0_0_9"/>
<dbReference type="InterPro" id="IPR001387">
    <property type="entry name" value="Cro/C1-type_HTH"/>
</dbReference>
<dbReference type="RefSeq" id="WP_012305200.1">
    <property type="nucleotide sequence ID" value="NC_010471.1"/>
</dbReference>
<name>B1MYV4_LEUCK</name>
<dbReference type="EMBL" id="DQ489736">
    <property type="protein sequence ID" value="ACA82706.1"/>
    <property type="molecule type" value="Genomic_DNA"/>
</dbReference>
<dbReference type="InterPro" id="IPR040819">
    <property type="entry name" value="Rol_Rep_N"/>
</dbReference>
<dbReference type="KEGG" id="lci:LCK_00878"/>
<dbReference type="CDD" id="cd00093">
    <property type="entry name" value="HTH_XRE"/>
    <property type="match status" value="1"/>
</dbReference>
<dbReference type="Proteomes" id="UP000002166">
    <property type="component" value="Chromosome"/>
</dbReference>
<gene>
    <name evidence="2" type="ordered locus">LCK_00878</name>
</gene>
<dbReference type="OrthoDB" id="2067664at2"/>
<dbReference type="AlphaFoldDB" id="B1MYV4"/>
<dbReference type="SUPFAM" id="SSF47413">
    <property type="entry name" value="lambda repressor-like DNA-binding domains"/>
    <property type="match status" value="1"/>
</dbReference>
<dbReference type="PROSITE" id="PS50943">
    <property type="entry name" value="HTH_CROC1"/>
    <property type="match status" value="1"/>
</dbReference>
<evidence type="ECO:0000313" key="2">
    <source>
        <dbReference type="EMBL" id="ACA82706.1"/>
    </source>
</evidence>
<evidence type="ECO:0000259" key="1">
    <source>
        <dbReference type="PROSITE" id="PS50943"/>
    </source>
</evidence>
<sequence>MTVLAETNQFYSATFLGTTQHSLAYTNTPLIKVGLSLHGELQAVKTIKVNGNQLSNSLKLGDFIELGIIKGDELNGYTAISTDATQADDNNYRKLFTGLESLKNVGKYQLLKLVTNDDEKEDIAMEDFIKVPKLNGLHIKTIRELLGFNQLTFSKKMGVSNTLLSLIESDNKPITDDFVEKMYTTFPDLKNALDLQFDWVTITFSDMTGEQVINDVMRLKSELFLERSTTQNFYTREFAFAGEKNIYVQDFEPTKDVDTNQDVQKIGATMYLTGQGTRLFEKALLEQGLTWKKFFVQAKRFKGTFSRLDIAINDNWGLLDMDEIIEAIQKNRFWSKSRSFAIHGNNQDGWTANFGKSPFVIRIYDKQKEQEQKGLETSIKNRVELELHADRAEQVISEWFENDNLVEYSASILYTYLWFVDEPIDEEELKGTHVRERYIDTLKPMPAWSLLTSLGQSMKFVREPKEQSVDSILSWIMKYVVPSLEVLKKTGHWHEVIEAMDKANLSPEQEKLIKANLVNAITNSKANLEHGNLNFDKAKRKYDEVTTEFEKKANLPF</sequence>
<dbReference type="InterPro" id="IPR010982">
    <property type="entry name" value="Lambda_DNA-bd_dom_sf"/>
</dbReference>
<dbReference type="Pfam" id="PF18106">
    <property type="entry name" value="Rol_Rep_N"/>
    <property type="match status" value="1"/>
</dbReference>
<accession>B1MYV4</accession>
<reference evidence="2 3" key="1">
    <citation type="journal article" date="2008" name="J. Bacteriol.">
        <title>Complete genome sequence of Leuconostoc citreum KM20.</title>
        <authorList>
            <person name="Kim J.F."/>
            <person name="Jeong H."/>
            <person name="Lee J.-S."/>
            <person name="Choi S.-H."/>
            <person name="Ha M."/>
            <person name="Hur C.-G."/>
            <person name="Kim J.-S."/>
            <person name="Lee S."/>
            <person name="Park H.-S."/>
            <person name="Park Y.-H."/>
            <person name="Oh T.K."/>
        </authorList>
    </citation>
    <scope>NUCLEOTIDE SEQUENCE [LARGE SCALE GENOMIC DNA]</scope>
    <source>
        <strain evidence="2 3">KM20</strain>
    </source>
</reference>
<keyword evidence="3" id="KW-1185">Reference proteome</keyword>
<dbReference type="InterPro" id="IPR003491">
    <property type="entry name" value="REP-like_C"/>
</dbReference>
<organism evidence="2 3">
    <name type="scientific">Leuconostoc citreum (strain KM20)</name>
    <dbReference type="NCBI Taxonomy" id="349519"/>
    <lineage>
        <taxon>Bacteria</taxon>
        <taxon>Bacillati</taxon>
        <taxon>Bacillota</taxon>
        <taxon>Bacilli</taxon>
        <taxon>Lactobacillales</taxon>
        <taxon>Lactobacillaceae</taxon>
        <taxon>Leuconostoc</taxon>
    </lineage>
</organism>
<proteinExistence type="predicted"/>
<evidence type="ECO:0000313" key="3">
    <source>
        <dbReference type="Proteomes" id="UP000002166"/>
    </source>
</evidence>
<dbReference type="Pfam" id="PF02486">
    <property type="entry name" value="Rep_trans"/>
    <property type="match status" value="1"/>
</dbReference>